<keyword evidence="2" id="KW-1185">Reference proteome</keyword>
<sequence>MQGTKQKTLSVRQDILRFLCLINDMGASTQVTHVDSHDSSVQHQPESVAGTVAPDHRTSYFSGFDSVAKSANALQDLCNTPYTCLLSYRRRPFRSIDGRKYRSRPSTDLKPQCSTRDIAVACRLSLDAAELLVKKIAPE</sequence>
<proteinExistence type="predicted"/>
<evidence type="ECO:0000313" key="1">
    <source>
        <dbReference type="EMBL" id="KAH9377144.1"/>
    </source>
</evidence>
<dbReference type="VEuPathDB" id="VectorBase:HLOH_058617"/>
<reference evidence="1 2" key="1">
    <citation type="journal article" date="2020" name="Cell">
        <title>Large-Scale Comparative Analyses of Tick Genomes Elucidate Their Genetic Diversity and Vector Capacities.</title>
        <authorList>
            <consortium name="Tick Genome and Microbiome Consortium (TIGMIC)"/>
            <person name="Jia N."/>
            <person name="Wang J."/>
            <person name="Shi W."/>
            <person name="Du L."/>
            <person name="Sun Y."/>
            <person name="Zhan W."/>
            <person name="Jiang J.F."/>
            <person name="Wang Q."/>
            <person name="Zhang B."/>
            <person name="Ji P."/>
            <person name="Bell-Sakyi L."/>
            <person name="Cui X.M."/>
            <person name="Yuan T.T."/>
            <person name="Jiang B.G."/>
            <person name="Yang W.F."/>
            <person name="Lam T.T."/>
            <person name="Chang Q.C."/>
            <person name="Ding S.J."/>
            <person name="Wang X.J."/>
            <person name="Zhu J.G."/>
            <person name="Ruan X.D."/>
            <person name="Zhao L."/>
            <person name="Wei J.T."/>
            <person name="Ye R.Z."/>
            <person name="Que T.C."/>
            <person name="Du C.H."/>
            <person name="Zhou Y.H."/>
            <person name="Cheng J.X."/>
            <person name="Dai P.F."/>
            <person name="Guo W.B."/>
            <person name="Han X.H."/>
            <person name="Huang E.J."/>
            <person name="Li L.F."/>
            <person name="Wei W."/>
            <person name="Gao Y.C."/>
            <person name="Liu J.Z."/>
            <person name="Shao H.Z."/>
            <person name="Wang X."/>
            <person name="Wang C.C."/>
            <person name="Yang T.C."/>
            <person name="Huo Q.B."/>
            <person name="Li W."/>
            <person name="Chen H.Y."/>
            <person name="Chen S.E."/>
            <person name="Zhou L.G."/>
            <person name="Ni X.B."/>
            <person name="Tian J.H."/>
            <person name="Sheng Y."/>
            <person name="Liu T."/>
            <person name="Pan Y.S."/>
            <person name="Xia L.Y."/>
            <person name="Li J."/>
            <person name="Zhao F."/>
            <person name="Cao W.C."/>
        </authorList>
    </citation>
    <scope>NUCLEOTIDE SEQUENCE [LARGE SCALE GENOMIC DNA]</scope>
    <source>
        <strain evidence="1">HaeL-2018</strain>
    </source>
</reference>
<dbReference type="Proteomes" id="UP000821853">
    <property type="component" value="Unassembled WGS sequence"/>
</dbReference>
<accession>A0A9J6GR30</accession>
<name>A0A9J6GR30_HAELO</name>
<dbReference type="EMBL" id="JABSTR010000008">
    <property type="protein sequence ID" value="KAH9377144.1"/>
    <property type="molecule type" value="Genomic_DNA"/>
</dbReference>
<gene>
    <name evidence="1" type="ORF">HPB48_005447</name>
</gene>
<evidence type="ECO:0000313" key="2">
    <source>
        <dbReference type="Proteomes" id="UP000821853"/>
    </source>
</evidence>
<protein>
    <submittedName>
        <fullName evidence="1">Uncharacterized protein</fullName>
    </submittedName>
</protein>
<dbReference type="AlphaFoldDB" id="A0A9J6GR30"/>
<comment type="caution">
    <text evidence="1">The sequence shown here is derived from an EMBL/GenBank/DDBJ whole genome shotgun (WGS) entry which is preliminary data.</text>
</comment>
<organism evidence="1 2">
    <name type="scientific">Haemaphysalis longicornis</name>
    <name type="common">Bush tick</name>
    <dbReference type="NCBI Taxonomy" id="44386"/>
    <lineage>
        <taxon>Eukaryota</taxon>
        <taxon>Metazoa</taxon>
        <taxon>Ecdysozoa</taxon>
        <taxon>Arthropoda</taxon>
        <taxon>Chelicerata</taxon>
        <taxon>Arachnida</taxon>
        <taxon>Acari</taxon>
        <taxon>Parasitiformes</taxon>
        <taxon>Ixodida</taxon>
        <taxon>Ixodoidea</taxon>
        <taxon>Ixodidae</taxon>
        <taxon>Haemaphysalinae</taxon>
        <taxon>Haemaphysalis</taxon>
    </lineage>
</organism>